<gene>
    <name evidence="1" type="ORF">NUZ5A_50251</name>
</gene>
<protein>
    <recommendedName>
        <fullName evidence="3">Tyr recombinase domain-containing protein</fullName>
    </recommendedName>
</protein>
<organism evidence="1 2">
    <name type="scientific">Candidatus Nitrosotenuis uzonensis</name>
    <dbReference type="NCBI Taxonomy" id="1407055"/>
    <lineage>
        <taxon>Archaea</taxon>
        <taxon>Nitrososphaerota</taxon>
        <taxon>Candidatus Nitrosotenuis</taxon>
    </lineage>
</organism>
<evidence type="ECO:0000313" key="1">
    <source>
        <dbReference type="EMBL" id="CAE6494145.1"/>
    </source>
</evidence>
<comment type="caution">
    <text evidence="1">The sequence shown here is derived from an EMBL/GenBank/DDBJ whole genome shotgun (WGS) entry which is preliminary data.</text>
</comment>
<dbReference type="AlphaFoldDB" id="A0A812F4E1"/>
<dbReference type="EMBL" id="CAJNAQ010000005">
    <property type="protein sequence ID" value="CAE6494145.1"/>
    <property type="molecule type" value="Genomic_DNA"/>
</dbReference>
<reference evidence="1" key="1">
    <citation type="submission" date="2021-02" db="EMBL/GenBank/DDBJ databases">
        <authorList>
            <person name="Han P."/>
        </authorList>
    </citation>
    <scope>NUCLEOTIDE SEQUENCE</scope>
    <source>
        <strain evidence="1">Candidatus Nitrosotenuis uzonensis 5A</strain>
    </source>
</reference>
<evidence type="ECO:0008006" key="3">
    <source>
        <dbReference type="Google" id="ProtNLM"/>
    </source>
</evidence>
<evidence type="ECO:0000313" key="2">
    <source>
        <dbReference type="Proteomes" id="UP000655759"/>
    </source>
</evidence>
<dbReference type="Proteomes" id="UP000655759">
    <property type="component" value="Unassembled WGS sequence"/>
</dbReference>
<accession>A0A812F4E1</accession>
<sequence>MQVSNKMDSKKPNTCKPSFLNHMTDKLAESSVANYLSSVKNRLQYDGLRLARDIKIKNRHQHHTVESQTAPTKDQIITFLQTAKPSTQVIIAFGAFLGFRFKVMSDLRVSDFPEMRVTEDGKIIFEKMPTRIKVTMT</sequence>
<proteinExistence type="predicted"/>
<name>A0A812F4E1_9ARCH</name>